<evidence type="ECO:0000313" key="7">
    <source>
        <dbReference type="EMBL" id="AMO67879.1"/>
    </source>
</evidence>
<dbReference type="RefSeq" id="WP_008246955.1">
    <property type="nucleotide sequence ID" value="NZ_CP014544.1"/>
</dbReference>
<comment type="cofactor">
    <cofactor evidence="1">
        <name>FAD</name>
        <dbReference type="ChEBI" id="CHEBI:57692"/>
    </cofactor>
</comment>
<dbReference type="InterPro" id="IPR023753">
    <property type="entry name" value="FAD/NAD-binding_dom"/>
</dbReference>
<dbReference type="InterPro" id="IPR036188">
    <property type="entry name" value="FAD/NAD-bd_sf"/>
</dbReference>
<evidence type="ECO:0000313" key="8">
    <source>
        <dbReference type="Proteomes" id="UP000074119"/>
    </source>
</evidence>
<feature type="domain" description="FAD/NAD(P)-binding" evidence="6">
    <location>
        <begin position="4"/>
        <end position="330"/>
    </location>
</feature>
<keyword evidence="5" id="KW-0560">Oxidoreductase</keyword>
<evidence type="ECO:0000256" key="5">
    <source>
        <dbReference type="ARBA" id="ARBA00023002"/>
    </source>
</evidence>
<dbReference type="PRINTS" id="PR00368">
    <property type="entry name" value="FADPNR"/>
</dbReference>
<dbReference type="KEGG" id="zal:AZF00_05990"/>
<dbReference type="GO" id="GO:0019646">
    <property type="term" value="P:aerobic electron transport chain"/>
    <property type="evidence" value="ECO:0007669"/>
    <property type="project" value="TreeGrafter"/>
</dbReference>
<evidence type="ECO:0000259" key="6">
    <source>
        <dbReference type="Pfam" id="PF07992"/>
    </source>
</evidence>
<dbReference type="PRINTS" id="PR00411">
    <property type="entry name" value="PNDRDTASEI"/>
</dbReference>
<name>A0A127M3R3_9GAMM</name>
<dbReference type="EMBL" id="CP014544">
    <property type="protein sequence ID" value="AMO67879.1"/>
    <property type="molecule type" value="Genomic_DNA"/>
</dbReference>
<protein>
    <submittedName>
        <fullName evidence="7">NADH dehydrogenase</fullName>
    </submittedName>
</protein>
<accession>A0A127M3R3</accession>
<reference evidence="7 8" key="1">
    <citation type="submission" date="2015-12" db="EMBL/GenBank/DDBJ databases">
        <authorList>
            <person name="Shamseldin A."/>
            <person name="Moawad H."/>
            <person name="Abd El-Rahim W.M."/>
            <person name="Sadowsky M.J."/>
        </authorList>
    </citation>
    <scope>NUCLEOTIDE SEQUENCE [LARGE SCALE GENOMIC DNA]</scope>
    <source>
        <strain evidence="7 8">SM2</strain>
    </source>
</reference>
<dbReference type="Pfam" id="PF07992">
    <property type="entry name" value="Pyr_redox_2"/>
    <property type="match status" value="1"/>
</dbReference>
<dbReference type="GO" id="GO:0003955">
    <property type="term" value="F:NAD(P)H dehydrogenase (quinone) activity"/>
    <property type="evidence" value="ECO:0007669"/>
    <property type="project" value="TreeGrafter"/>
</dbReference>
<dbReference type="STRING" id="1470434.AZF00_05990"/>
<gene>
    <name evidence="7" type="ORF">AZF00_05990</name>
</gene>
<dbReference type="InterPro" id="IPR051169">
    <property type="entry name" value="NADH-Q_oxidoreductase"/>
</dbReference>
<evidence type="ECO:0000256" key="3">
    <source>
        <dbReference type="ARBA" id="ARBA00022630"/>
    </source>
</evidence>
<organism evidence="7 8">
    <name type="scientific">Zhongshania aliphaticivorans</name>
    <dbReference type="NCBI Taxonomy" id="1470434"/>
    <lineage>
        <taxon>Bacteria</taxon>
        <taxon>Pseudomonadati</taxon>
        <taxon>Pseudomonadota</taxon>
        <taxon>Gammaproteobacteria</taxon>
        <taxon>Cellvibrionales</taxon>
        <taxon>Spongiibacteraceae</taxon>
        <taxon>Zhongshania</taxon>
    </lineage>
</organism>
<evidence type="ECO:0000256" key="2">
    <source>
        <dbReference type="ARBA" id="ARBA00005272"/>
    </source>
</evidence>
<dbReference type="Gene3D" id="3.50.50.100">
    <property type="match status" value="1"/>
</dbReference>
<keyword evidence="3" id="KW-0285">Flavoprotein</keyword>
<keyword evidence="4" id="KW-0274">FAD</keyword>
<evidence type="ECO:0000256" key="4">
    <source>
        <dbReference type="ARBA" id="ARBA00022827"/>
    </source>
</evidence>
<dbReference type="SUPFAM" id="SSF51905">
    <property type="entry name" value="FAD/NAD(P)-binding domain"/>
    <property type="match status" value="1"/>
</dbReference>
<proteinExistence type="inferred from homology"/>
<sequence length="426" mass="46560">MVAKIVVVGGGAGGLPLVTKLGRSLGKPGKAEITLVDCGASHIWKPRFHEVATGAIDSDLDAVDYRAHAYQNHYHFAMGRVIGLDREHKELILDEIVGPSGREVLPERRISYDYLVIAVGSLGNDFNTLGVREHCLFLDTRVQADRFHERFLNHCMTANFNNSALSIAIVGGGATGVELAAEIHHAVALLKLYGHEQLDRSRLQVHVIEAGPRILPALKEEIATAAQTELEKMGVKVHTNTKVKAADASGFVTSDDSRIDADILVWAAGIKAPDILSTLELDANRINQLVVNEQLQTADPAVFAIGDCCACELSPGKNIPPRAQSAQQMAMHMAANLKRTLAGQPLQAFKYRDHGSLVSLSKYSALGNLMGGVRGGNFFIEGWLARMMYISLYRLHQAAIYGWARTLMLLLAGRFNRLLRPRLKLH</sequence>
<evidence type="ECO:0000256" key="1">
    <source>
        <dbReference type="ARBA" id="ARBA00001974"/>
    </source>
</evidence>
<comment type="similarity">
    <text evidence="2">Belongs to the NADH dehydrogenase family.</text>
</comment>
<dbReference type="PANTHER" id="PTHR42913">
    <property type="entry name" value="APOPTOSIS-INDUCING FACTOR 1"/>
    <property type="match status" value="1"/>
</dbReference>
<dbReference type="PANTHER" id="PTHR42913:SF3">
    <property type="entry name" value="64 KDA MITOCHONDRIAL NADH DEHYDROGENASE (EUROFUNG)"/>
    <property type="match status" value="1"/>
</dbReference>
<dbReference type="Proteomes" id="UP000074119">
    <property type="component" value="Chromosome"/>
</dbReference>
<dbReference type="AlphaFoldDB" id="A0A127M3R3"/>